<dbReference type="RefSeq" id="WP_044410663.1">
    <property type="nucleotide sequence ID" value="NZ_JXXE01000236.1"/>
</dbReference>
<comment type="caution">
    <text evidence="1">The sequence shown here is derived from an EMBL/GenBank/DDBJ whole genome shotgun (WGS) entry which is preliminary data.</text>
</comment>
<evidence type="ECO:0000313" key="2">
    <source>
        <dbReference type="Proteomes" id="UP000032515"/>
    </source>
</evidence>
<dbReference type="AlphaFoldDB" id="A0A0D7EQA7"/>
<sequence>MELFGFDWDRGNRTKCQMHGVSIAEIESLFTRQVRVAPDPVHSTHEERFKAIGTTEAGRYVFVVFTLRRRGSDTLIRPVSARYMHRKEVAHYEKETAKPEE</sequence>
<dbReference type="Pfam" id="PF04365">
    <property type="entry name" value="BrnT_toxin"/>
    <property type="match status" value="1"/>
</dbReference>
<gene>
    <name evidence="1" type="ORF">OO17_12050</name>
</gene>
<name>A0A0D7EQA7_RHOPL</name>
<reference evidence="1 2" key="1">
    <citation type="submission" date="2014-11" db="EMBL/GenBank/DDBJ databases">
        <title>Genomics and ecophysiology of heterotrophic nitrogen fixing bacteria isolated from estuarine surface water.</title>
        <authorList>
            <person name="Bentzon-Tilia M."/>
            <person name="Severin I."/>
            <person name="Hansen L.H."/>
            <person name="Riemann L."/>
        </authorList>
    </citation>
    <scope>NUCLEOTIDE SEQUENCE [LARGE SCALE GENOMIC DNA]</scope>
    <source>
        <strain evidence="1 2">BAL398</strain>
    </source>
</reference>
<organism evidence="1 2">
    <name type="scientific">Rhodopseudomonas palustris</name>
    <dbReference type="NCBI Taxonomy" id="1076"/>
    <lineage>
        <taxon>Bacteria</taxon>
        <taxon>Pseudomonadati</taxon>
        <taxon>Pseudomonadota</taxon>
        <taxon>Alphaproteobacteria</taxon>
        <taxon>Hyphomicrobiales</taxon>
        <taxon>Nitrobacteraceae</taxon>
        <taxon>Rhodopseudomonas</taxon>
    </lineage>
</organism>
<dbReference type="OrthoDB" id="9798158at2"/>
<protein>
    <recommendedName>
        <fullName evidence="3">BrnT family toxin</fullName>
    </recommendedName>
</protein>
<dbReference type="EMBL" id="JXXE01000236">
    <property type="protein sequence ID" value="KIZ42978.1"/>
    <property type="molecule type" value="Genomic_DNA"/>
</dbReference>
<dbReference type="InterPro" id="IPR038573">
    <property type="entry name" value="BrnT_sf"/>
</dbReference>
<evidence type="ECO:0008006" key="3">
    <source>
        <dbReference type="Google" id="ProtNLM"/>
    </source>
</evidence>
<dbReference type="Proteomes" id="UP000032515">
    <property type="component" value="Unassembled WGS sequence"/>
</dbReference>
<dbReference type="Gene3D" id="3.10.450.530">
    <property type="entry name" value="Ribonuclease toxin, BrnT, of type II toxin-antitoxin system"/>
    <property type="match status" value="1"/>
</dbReference>
<evidence type="ECO:0000313" key="1">
    <source>
        <dbReference type="EMBL" id="KIZ42978.1"/>
    </source>
</evidence>
<accession>A0A0D7EQA7</accession>
<dbReference type="InterPro" id="IPR007460">
    <property type="entry name" value="BrnT_toxin"/>
</dbReference>
<proteinExistence type="predicted"/>